<reference evidence="7 8" key="1">
    <citation type="submission" date="2019-03" db="EMBL/GenBank/DDBJ databases">
        <title>Genomic Encyclopedia of Type Strains, Phase IV (KMG-IV): sequencing the most valuable type-strain genomes for metagenomic binning, comparative biology and taxonomic classification.</title>
        <authorList>
            <person name="Goeker M."/>
        </authorList>
    </citation>
    <scope>NUCLEOTIDE SEQUENCE [LARGE SCALE GENOMIC DNA]</scope>
    <source>
        <strain evidence="7 8">DSM 28697</strain>
    </source>
</reference>
<dbReference type="Proteomes" id="UP000295632">
    <property type="component" value="Unassembled WGS sequence"/>
</dbReference>
<keyword evidence="8" id="KW-1185">Reference proteome</keyword>
<feature type="transmembrane region" description="Helical" evidence="6">
    <location>
        <begin position="208"/>
        <end position="230"/>
    </location>
</feature>
<evidence type="ECO:0000256" key="5">
    <source>
        <dbReference type="ARBA" id="ARBA00023136"/>
    </source>
</evidence>
<dbReference type="RefSeq" id="WP_166639358.1">
    <property type="nucleotide sequence ID" value="NZ_SNYJ01000016.1"/>
</dbReference>
<feature type="transmembrane region" description="Helical" evidence="6">
    <location>
        <begin position="37"/>
        <end position="55"/>
    </location>
</feature>
<organism evidence="7 8">
    <name type="scientific">Aureibacillus halotolerans</name>
    <dbReference type="NCBI Taxonomy" id="1508390"/>
    <lineage>
        <taxon>Bacteria</taxon>
        <taxon>Bacillati</taxon>
        <taxon>Bacillota</taxon>
        <taxon>Bacilli</taxon>
        <taxon>Bacillales</taxon>
        <taxon>Bacillaceae</taxon>
        <taxon>Aureibacillus</taxon>
    </lineage>
</organism>
<evidence type="ECO:0000256" key="4">
    <source>
        <dbReference type="ARBA" id="ARBA00022989"/>
    </source>
</evidence>
<keyword evidence="3 6" id="KW-0812">Transmembrane</keyword>
<gene>
    <name evidence="7" type="ORF">EV213_11660</name>
</gene>
<proteinExistence type="predicted"/>
<protein>
    <submittedName>
        <fullName evidence="7">Caa3-type cytochrome oxidase assembly factor Caa3/CtaG</fullName>
    </submittedName>
</protein>
<dbReference type="Pfam" id="PF09678">
    <property type="entry name" value="Caa3_CtaG"/>
    <property type="match status" value="1"/>
</dbReference>
<sequence length="253" mass="28823">MDWVWDVIFTLFGVLVVSGICLRMNRGRLTVVQRKRMWRRLVALVLLWVTLLSPLPHTLYVAYPFQLRVFQEGILYFLIIPIVLQSLSSATVAQLVWPYRRRRMISYLGHPVTGGIGFLVLYTVMHLPGVVRVLYDGGVLDIGFMAIVGASAVCMWWPVTHSVPGARRMTEGQRLFYLLVLHVALLLITIATFSQYPHGQGAWMTSRTAFVGGSLIIGLQWLVFFSYSAALIHRWHARENVVDSRWPKPQGTK</sequence>
<evidence type="ECO:0000256" key="2">
    <source>
        <dbReference type="ARBA" id="ARBA00022475"/>
    </source>
</evidence>
<feature type="transmembrane region" description="Helical" evidence="6">
    <location>
        <begin position="6"/>
        <end position="25"/>
    </location>
</feature>
<dbReference type="InterPro" id="IPR019108">
    <property type="entry name" value="Caa3_assmbl_CtaG-rel"/>
</dbReference>
<accession>A0A4R6TTW4</accession>
<comment type="subcellular location">
    <subcellularLocation>
        <location evidence="1">Cell membrane</location>
        <topology evidence="1">Multi-pass membrane protein</topology>
    </subcellularLocation>
</comment>
<evidence type="ECO:0000256" key="3">
    <source>
        <dbReference type="ARBA" id="ARBA00022692"/>
    </source>
</evidence>
<dbReference type="GO" id="GO:0005886">
    <property type="term" value="C:plasma membrane"/>
    <property type="evidence" value="ECO:0007669"/>
    <property type="project" value="UniProtKB-SubCell"/>
</dbReference>
<dbReference type="AlphaFoldDB" id="A0A4R6TTW4"/>
<comment type="caution">
    <text evidence="7">The sequence shown here is derived from an EMBL/GenBank/DDBJ whole genome shotgun (WGS) entry which is preliminary data.</text>
</comment>
<dbReference type="EMBL" id="SNYJ01000016">
    <property type="protein sequence ID" value="TDQ36761.1"/>
    <property type="molecule type" value="Genomic_DNA"/>
</dbReference>
<keyword evidence="4 6" id="KW-1133">Transmembrane helix</keyword>
<evidence type="ECO:0000313" key="7">
    <source>
        <dbReference type="EMBL" id="TDQ36761.1"/>
    </source>
</evidence>
<feature type="transmembrane region" description="Helical" evidence="6">
    <location>
        <begin position="104"/>
        <end position="122"/>
    </location>
</feature>
<evidence type="ECO:0000313" key="8">
    <source>
        <dbReference type="Proteomes" id="UP000295632"/>
    </source>
</evidence>
<name>A0A4R6TTW4_9BACI</name>
<feature type="transmembrane region" description="Helical" evidence="6">
    <location>
        <begin position="175"/>
        <end position="196"/>
    </location>
</feature>
<keyword evidence="5 6" id="KW-0472">Membrane</keyword>
<evidence type="ECO:0000256" key="1">
    <source>
        <dbReference type="ARBA" id="ARBA00004651"/>
    </source>
</evidence>
<evidence type="ECO:0000256" key="6">
    <source>
        <dbReference type="SAM" id="Phobius"/>
    </source>
</evidence>
<feature type="transmembrane region" description="Helical" evidence="6">
    <location>
        <begin position="142"/>
        <end position="163"/>
    </location>
</feature>
<keyword evidence="2" id="KW-1003">Cell membrane</keyword>
<feature type="transmembrane region" description="Helical" evidence="6">
    <location>
        <begin position="75"/>
        <end position="97"/>
    </location>
</feature>